<reference evidence="3 4" key="1">
    <citation type="journal article" date="2020" name="G3 (Bethesda)">
        <title>Improved Reference Genome for Cyclotella cryptica CCMP332, a Model for Cell Wall Morphogenesis, Salinity Adaptation, and Lipid Production in Diatoms (Bacillariophyta).</title>
        <authorList>
            <person name="Roberts W.R."/>
            <person name="Downey K.M."/>
            <person name="Ruck E.C."/>
            <person name="Traller J.C."/>
            <person name="Alverson A.J."/>
        </authorList>
    </citation>
    <scope>NUCLEOTIDE SEQUENCE [LARGE SCALE GENOMIC DNA]</scope>
    <source>
        <strain evidence="3 4">CCMP332</strain>
    </source>
</reference>
<protein>
    <recommendedName>
        <fullName evidence="2">HD/PDEase domain-containing protein</fullName>
    </recommendedName>
</protein>
<dbReference type="PANTHER" id="PTHR11373">
    <property type="entry name" value="DEOXYNUCLEOSIDE TRIPHOSPHATE TRIPHOSPHOHYDROLASE"/>
    <property type="match status" value="1"/>
</dbReference>
<organism evidence="3 4">
    <name type="scientific">Cyclotella cryptica</name>
    <dbReference type="NCBI Taxonomy" id="29204"/>
    <lineage>
        <taxon>Eukaryota</taxon>
        <taxon>Sar</taxon>
        <taxon>Stramenopiles</taxon>
        <taxon>Ochrophyta</taxon>
        <taxon>Bacillariophyta</taxon>
        <taxon>Coscinodiscophyceae</taxon>
        <taxon>Thalassiosirophycidae</taxon>
        <taxon>Stephanodiscales</taxon>
        <taxon>Stephanodiscaceae</taxon>
        <taxon>Cyclotella</taxon>
    </lineage>
</organism>
<dbReference type="InterPro" id="IPR050135">
    <property type="entry name" value="dGTPase-like"/>
</dbReference>
<dbReference type="Gene3D" id="3.30.70.2760">
    <property type="match status" value="1"/>
</dbReference>
<feature type="region of interest" description="Disordered" evidence="1">
    <location>
        <begin position="583"/>
        <end position="616"/>
    </location>
</feature>
<gene>
    <name evidence="3" type="ORF">HJC23_002141</name>
</gene>
<comment type="caution">
    <text evidence="3">The sequence shown here is derived from an EMBL/GenBank/DDBJ whole genome shotgun (WGS) entry which is preliminary data.</text>
</comment>
<dbReference type="Gene3D" id="1.10.3210.10">
    <property type="entry name" value="Hypothetical protein af1432"/>
    <property type="match status" value="1"/>
</dbReference>
<sequence length="665" mass="75971">MSQFHVRPLKKPRGLHTNDTIHKSIRLCPLTIEILDTPQLQRLRKLKQLGTSEYTYVNANHTRFEHSLGVAHLSEEILNRIRKEQPALEITDLDVVCVKIAGLCHDIGHGPFSHIFDGDFRKQMGVAVKNKAWMGRAFDVSVYEGLRELPDGWAHEDDSLMMIDAMLRGLGLAIDEDHLDLPLKQIGDGVDAQQFGIVDSSSGKFVAMTSRDWIFIMECIAGGPLPKNGMSIDTLKNSLERVEYVGRIDPNKEFLYDVVSNRHSGFDFDKGDYLARDKFYCFGFKGFEQSVLARLFDNACVAWGTCANPKKCFRCKHNSDARGEPVAGKHLTICWPQKIMPTVREFFRERFQHHLAIYRHPTTQACSFMICDILLLADPFFTLSTENEMNGHGEDDPILYLPISRTNLNPNSYWRLDDSILDLIHKSTDPNLRPARQLINRLKSRKLYKLCGEVDIENEAWENELWHMAEDDIVSKLLKVSDCSAEAPIDMEEYFIIVEKRSIHHGMGATDPVSCVRFVQDQTDLIKGPHRLPTAAQLKVPSCLTPCSFLMKTIRVYCRLDNDDVALHLQMCFTKLIESLKHGETRSKPPSQLHHERVNSSLSIEEDDTSDGHDEFNAHSEFNVLTQSPTLSPIVERIPTPRSTKHSIEFNLYRRAVKRRIEDDM</sequence>
<feature type="domain" description="HD/PDEase" evidence="2">
    <location>
        <begin position="59"/>
        <end position="205"/>
    </location>
</feature>
<proteinExistence type="predicted"/>
<dbReference type="CDD" id="cd00077">
    <property type="entry name" value="HDc"/>
    <property type="match status" value="1"/>
</dbReference>
<feature type="compositionally biased region" description="Basic and acidic residues" evidence="1">
    <location>
        <begin position="583"/>
        <end position="598"/>
    </location>
</feature>
<dbReference type="EMBL" id="JABMIG020000067">
    <property type="protein sequence ID" value="KAL3795870.1"/>
    <property type="molecule type" value="Genomic_DNA"/>
</dbReference>
<dbReference type="PANTHER" id="PTHR11373:SF4">
    <property type="entry name" value="DEOXYNUCLEOSIDE TRIPHOSPHATE TRIPHOSPHOHYDROLASE SAMHD1"/>
    <property type="match status" value="1"/>
</dbReference>
<evidence type="ECO:0000259" key="2">
    <source>
        <dbReference type="SMART" id="SM00471"/>
    </source>
</evidence>
<accession>A0ABD3QCG6</accession>
<dbReference type="AlphaFoldDB" id="A0ABD3QCG6"/>
<keyword evidence="4" id="KW-1185">Reference proteome</keyword>
<evidence type="ECO:0000256" key="1">
    <source>
        <dbReference type="SAM" id="MobiDB-lite"/>
    </source>
</evidence>
<evidence type="ECO:0000313" key="3">
    <source>
        <dbReference type="EMBL" id="KAL3795870.1"/>
    </source>
</evidence>
<dbReference type="Proteomes" id="UP001516023">
    <property type="component" value="Unassembled WGS sequence"/>
</dbReference>
<dbReference type="InterPro" id="IPR006674">
    <property type="entry name" value="HD_domain"/>
</dbReference>
<evidence type="ECO:0000313" key="4">
    <source>
        <dbReference type="Proteomes" id="UP001516023"/>
    </source>
</evidence>
<dbReference type="InterPro" id="IPR003607">
    <property type="entry name" value="HD/PDEase_dom"/>
</dbReference>
<dbReference type="SUPFAM" id="SSF109604">
    <property type="entry name" value="HD-domain/PDEase-like"/>
    <property type="match status" value="1"/>
</dbReference>
<dbReference type="Pfam" id="PF01966">
    <property type="entry name" value="HD"/>
    <property type="match status" value="1"/>
</dbReference>
<name>A0ABD3QCG6_9STRA</name>
<dbReference type="SMART" id="SM00471">
    <property type="entry name" value="HDc"/>
    <property type="match status" value="1"/>
</dbReference>